<dbReference type="Pfam" id="PF13188">
    <property type="entry name" value="PAS_8"/>
    <property type="match status" value="1"/>
</dbReference>
<dbReference type="PROSITE" id="PS50112">
    <property type="entry name" value="PAS"/>
    <property type="match status" value="1"/>
</dbReference>
<dbReference type="InterPro" id="IPR005467">
    <property type="entry name" value="His_kinase_dom"/>
</dbReference>
<evidence type="ECO:0000313" key="15">
    <source>
        <dbReference type="EMBL" id="QCC52153.1"/>
    </source>
</evidence>
<dbReference type="Pfam" id="PF02518">
    <property type="entry name" value="HATPase_c"/>
    <property type="match status" value="1"/>
</dbReference>
<evidence type="ECO:0000256" key="3">
    <source>
        <dbReference type="ARBA" id="ARBA00012438"/>
    </source>
</evidence>
<sequence>MWANIFIGKPPLCGVVSDRQPDWIVVDDDPPVGGVVPALSLTPDGTVQFVNDAWLTLTGHDRATVLGEQLRAFVPDEQAGRLETALQEISADQSVACDLRIEHADRLPIHVRLSGQAERDTDGDVRRIHCQMTSRTEPRDSRGTIVEQNALLRTLLDGLPIGILAETADRTVLAVNDELLSLFDIPRDRRDMIGADCARLAAEASDEFADPPAFVAGIEARIDEGEPVIGERLERTDERVFERSYLPIELPTGSGHLWLYDDVTEEQARKADLKTYERLVDVAPVGVFRTTTDGRVLTTNQRMADILGYDGVPELLESHQALERDLYVDSRRRQTFLERLQTAGIVEDFEYEARTKDGGRRWLSMNARLLDERDDGARVITGFTWDVTDRKRHERQLMVLGRILRHNLRNALTVIEGQADLLATGSADSPEDAMEMISSHADTLLELADKERAIVRLLRGPRELGTRDLSAMAATVRDDLRAEHPEATIDLTAPESARATVCLGFEAAIRELLENAIVHSAEDDPCVSLTVRSEGDVVDIEVADTGPGLPDIERGVLRGEVDETPLYHSAGIGLFLVRQLTQASNGRIRIHDNEPRGSVVQIRVPVAGEVEE</sequence>
<dbReference type="PANTHER" id="PTHR42878">
    <property type="entry name" value="TWO-COMPONENT HISTIDINE KINASE"/>
    <property type="match status" value="1"/>
</dbReference>
<evidence type="ECO:0000256" key="9">
    <source>
        <dbReference type="ARBA" id="ARBA00022989"/>
    </source>
</evidence>
<feature type="domain" description="Histidine kinase" evidence="12">
    <location>
        <begin position="403"/>
        <end position="608"/>
    </location>
</feature>
<dbReference type="Gene3D" id="3.30.565.10">
    <property type="entry name" value="Histidine kinase-like ATPase, C-terminal domain"/>
    <property type="match status" value="1"/>
</dbReference>
<keyword evidence="7 15" id="KW-0418">Kinase</keyword>
<dbReference type="PROSITE" id="PS50109">
    <property type="entry name" value="HIS_KIN"/>
    <property type="match status" value="1"/>
</dbReference>
<dbReference type="InterPro" id="IPR004358">
    <property type="entry name" value="Sig_transdc_His_kin-like_C"/>
</dbReference>
<dbReference type="InterPro" id="IPR003594">
    <property type="entry name" value="HATPase_dom"/>
</dbReference>
<dbReference type="STRING" id="1457250.GCA_000755225_01530"/>
<accession>A0A4D6HDX0</accession>
<dbReference type="KEGG" id="hsn:DV733_13350"/>
<evidence type="ECO:0000259" key="13">
    <source>
        <dbReference type="PROSITE" id="PS50112"/>
    </source>
</evidence>
<dbReference type="GO" id="GO:0005524">
    <property type="term" value="F:ATP binding"/>
    <property type="evidence" value="ECO:0007669"/>
    <property type="project" value="UniProtKB-KW"/>
</dbReference>
<keyword evidence="5" id="KW-0812">Transmembrane</keyword>
<reference evidence="15 16" key="1">
    <citation type="journal article" date="2019" name="Nat. Commun.">
        <title>A new type of DNA phosphorothioation-based antiviral system in archaea.</title>
        <authorList>
            <person name="Xiong L."/>
            <person name="Liu S."/>
            <person name="Chen S."/>
            <person name="Xiao Y."/>
            <person name="Zhu B."/>
            <person name="Gao Y."/>
            <person name="Zhang Y."/>
            <person name="Chen B."/>
            <person name="Luo J."/>
            <person name="Deng Z."/>
            <person name="Chen X."/>
            <person name="Wang L."/>
            <person name="Chen S."/>
        </authorList>
    </citation>
    <scope>NUCLEOTIDE SEQUENCE [LARGE SCALE GENOMIC DNA]</scope>
    <source>
        <strain evidence="15 16">CBA1105</strain>
    </source>
</reference>
<comment type="catalytic activity">
    <reaction evidence="1">
        <text>ATP + protein L-histidine = ADP + protein N-phospho-L-histidine.</text>
        <dbReference type="EC" id="2.7.13.3"/>
    </reaction>
</comment>
<name>A0A4D6HDX0_9EURY</name>
<keyword evidence="11" id="KW-0472">Membrane</keyword>
<dbReference type="InterPro" id="IPR035965">
    <property type="entry name" value="PAS-like_dom_sf"/>
</dbReference>
<gene>
    <name evidence="15" type="ORF">DV733_13350</name>
</gene>
<dbReference type="SUPFAM" id="SSF55874">
    <property type="entry name" value="ATPase domain of HSP90 chaperone/DNA topoisomerase II/histidine kinase"/>
    <property type="match status" value="1"/>
</dbReference>
<keyword evidence="16" id="KW-1185">Reference proteome</keyword>
<evidence type="ECO:0000256" key="2">
    <source>
        <dbReference type="ARBA" id="ARBA00004141"/>
    </source>
</evidence>
<dbReference type="GO" id="GO:0004673">
    <property type="term" value="F:protein histidine kinase activity"/>
    <property type="evidence" value="ECO:0007669"/>
    <property type="project" value="UniProtKB-EC"/>
</dbReference>
<evidence type="ECO:0000313" key="16">
    <source>
        <dbReference type="Proteomes" id="UP000296706"/>
    </source>
</evidence>
<dbReference type="SMART" id="SM00086">
    <property type="entry name" value="PAC"/>
    <property type="match status" value="2"/>
</dbReference>
<evidence type="ECO:0000259" key="12">
    <source>
        <dbReference type="PROSITE" id="PS50109"/>
    </source>
</evidence>
<dbReference type="PRINTS" id="PR00344">
    <property type="entry name" value="BCTRLSENSOR"/>
</dbReference>
<protein>
    <recommendedName>
        <fullName evidence="3">histidine kinase</fullName>
        <ecNumber evidence="3">2.7.13.3</ecNumber>
    </recommendedName>
</protein>
<dbReference type="SUPFAM" id="SSF55785">
    <property type="entry name" value="PYP-like sensor domain (PAS domain)"/>
    <property type="match status" value="3"/>
</dbReference>
<dbReference type="InterPro" id="IPR013767">
    <property type="entry name" value="PAS_fold"/>
</dbReference>
<keyword evidence="8" id="KW-0067">ATP-binding</keyword>
<evidence type="ECO:0000259" key="14">
    <source>
        <dbReference type="PROSITE" id="PS50113"/>
    </source>
</evidence>
<evidence type="ECO:0000256" key="4">
    <source>
        <dbReference type="ARBA" id="ARBA00022679"/>
    </source>
</evidence>
<dbReference type="GO" id="GO:0030295">
    <property type="term" value="F:protein kinase activator activity"/>
    <property type="evidence" value="ECO:0007669"/>
    <property type="project" value="TreeGrafter"/>
</dbReference>
<dbReference type="InterPro" id="IPR050351">
    <property type="entry name" value="BphY/WalK/GraS-like"/>
</dbReference>
<evidence type="ECO:0000256" key="5">
    <source>
        <dbReference type="ARBA" id="ARBA00022692"/>
    </source>
</evidence>
<dbReference type="InterPro" id="IPR000014">
    <property type="entry name" value="PAS"/>
</dbReference>
<feature type="domain" description="PAS" evidence="13">
    <location>
        <begin position="272"/>
        <end position="309"/>
    </location>
</feature>
<dbReference type="Gene3D" id="3.30.450.20">
    <property type="entry name" value="PAS domain"/>
    <property type="match status" value="3"/>
</dbReference>
<dbReference type="EMBL" id="CP031310">
    <property type="protein sequence ID" value="QCC52153.1"/>
    <property type="molecule type" value="Genomic_DNA"/>
</dbReference>
<dbReference type="Pfam" id="PF00989">
    <property type="entry name" value="PAS"/>
    <property type="match status" value="1"/>
</dbReference>
<keyword evidence="4" id="KW-0808">Transferase</keyword>
<keyword evidence="9" id="KW-1133">Transmembrane helix</keyword>
<dbReference type="InterPro" id="IPR036890">
    <property type="entry name" value="HATPase_C_sf"/>
</dbReference>
<feature type="domain" description="PAC" evidence="14">
    <location>
        <begin position="347"/>
        <end position="399"/>
    </location>
</feature>
<evidence type="ECO:0000256" key="10">
    <source>
        <dbReference type="ARBA" id="ARBA00023012"/>
    </source>
</evidence>
<dbReference type="GO" id="GO:0000156">
    <property type="term" value="F:phosphorelay response regulator activity"/>
    <property type="evidence" value="ECO:0007669"/>
    <property type="project" value="TreeGrafter"/>
</dbReference>
<dbReference type="InterPro" id="IPR001610">
    <property type="entry name" value="PAC"/>
</dbReference>
<keyword evidence="10" id="KW-0902">Two-component regulatory system</keyword>
<dbReference type="Proteomes" id="UP000296706">
    <property type="component" value="Chromosome"/>
</dbReference>
<dbReference type="EC" id="2.7.13.3" evidence="3"/>
<evidence type="ECO:0000256" key="8">
    <source>
        <dbReference type="ARBA" id="ARBA00022840"/>
    </source>
</evidence>
<dbReference type="AlphaFoldDB" id="A0A4D6HDX0"/>
<organism evidence="15 16">
    <name type="scientific">Halapricum salinum</name>
    <dbReference type="NCBI Taxonomy" id="1457250"/>
    <lineage>
        <taxon>Archaea</taxon>
        <taxon>Methanobacteriati</taxon>
        <taxon>Methanobacteriota</taxon>
        <taxon>Stenosarchaea group</taxon>
        <taxon>Halobacteria</taxon>
        <taxon>Halobacteriales</taxon>
        <taxon>Haloarculaceae</taxon>
        <taxon>Halapricum</taxon>
    </lineage>
</organism>
<dbReference type="SMART" id="SM00091">
    <property type="entry name" value="PAS"/>
    <property type="match status" value="3"/>
</dbReference>
<dbReference type="GO" id="GO:0006355">
    <property type="term" value="P:regulation of DNA-templated transcription"/>
    <property type="evidence" value="ECO:0007669"/>
    <property type="project" value="InterPro"/>
</dbReference>
<dbReference type="PROSITE" id="PS50113">
    <property type="entry name" value="PAC"/>
    <property type="match status" value="1"/>
</dbReference>
<evidence type="ECO:0000256" key="1">
    <source>
        <dbReference type="ARBA" id="ARBA00000085"/>
    </source>
</evidence>
<dbReference type="GO" id="GO:0007234">
    <property type="term" value="P:osmosensory signaling via phosphorelay pathway"/>
    <property type="evidence" value="ECO:0007669"/>
    <property type="project" value="TreeGrafter"/>
</dbReference>
<keyword evidence="6" id="KW-0547">Nucleotide-binding</keyword>
<dbReference type="InterPro" id="IPR000700">
    <property type="entry name" value="PAS-assoc_C"/>
</dbReference>
<proteinExistence type="predicted"/>
<dbReference type="GO" id="GO:0016020">
    <property type="term" value="C:membrane"/>
    <property type="evidence" value="ECO:0007669"/>
    <property type="project" value="UniProtKB-SubCell"/>
</dbReference>
<dbReference type="CDD" id="cd00130">
    <property type="entry name" value="PAS"/>
    <property type="match status" value="2"/>
</dbReference>
<evidence type="ECO:0000256" key="11">
    <source>
        <dbReference type="ARBA" id="ARBA00023136"/>
    </source>
</evidence>
<dbReference type="Pfam" id="PF13426">
    <property type="entry name" value="PAS_9"/>
    <property type="match status" value="1"/>
</dbReference>
<dbReference type="NCBIfam" id="TIGR00229">
    <property type="entry name" value="sensory_box"/>
    <property type="match status" value="1"/>
</dbReference>
<comment type="subcellular location">
    <subcellularLocation>
        <location evidence="2">Membrane</location>
        <topology evidence="2">Multi-pass membrane protein</topology>
    </subcellularLocation>
</comment>
<evidence type="ECO:0000256" key="7">
    <source>
        <dbReference type="ARBA" id="ARBA00022777"/>
    </source>
</evidence>
<dbReference type="SMART" id="SM00387">
    <property type="entry name" value="HATPase_c"/>
    <property type="match status" value="1"/>
</dbReference>
<dbReference type="PANTHER" id="PTHR42878:SF7">
    <property type="entry name" value="SENSOR HISTIDINE KINASE GLRK"/>
    <property type="match status" value="1"/>
</dbReference>
<evidence type="ECO:0000256" key="6">
    <source>
        <dbReference type="ARBA" id="ARBA00022741"/>
    </source>
</evidence>